<proteinExistence type="predicted"/>
<protein>
    <recommendedName>
        <fullName evidence="1">Methyltransferase FkbM domain-containing protein</fullName>
    </recommendedName>
</protein>
<evidence type="ECO:0000313" key="2">
    <source>
        <dbReference type="EMBL" id="KXS18786.1"/>
    </source>
</evidence>
<dbReference type="AlphaFoldDB" id="A0A139APX1"/>
<organism evidence="2 3">
    <name type="scientific">Gonapodya prolifera (strain JEL478)</name>
    <name type="common">Monoblepharis prolifera</name>
    <dbReference type="NCBI Taxonomy" id="1344416"/>
    <lineage>
        <taxon>Eukaryota</taxon>
        <taxon>Fungi</taxon>
        <taxon>Fungi incertae sedis</taxon>
        <taxon>Chytridiomycota</taxon>
        <taxon>Chytridiomycota incertae sedis</taxon>
        <taxon>Monoblepharidomycetes</taxon>
        <taxon>Monoblepharidales</taxon>
        <taxon>Gonapodyaceae</taxon>
        <taxon>Gonapodya</taxon>
    </lineage>
</organism>
<keyword evidence="3" id="KW-1185">Reference proteome</keyword>
<evidence type="ECO:0000313" key="3">
    <source>
        <dbReference type="Proteomes" id="UP000070544"/>
    </source>
</evidence>
<dbReference type="EMBL" id="KQ965740">
    <property type="protein sequence ID" value="KXS18786.1"/>
    <property type="molecule type" value="Genomic_DNA"/>
</dbReference>
<accession>A0A139APX1</accession>
<sequence length="254" mass="28390">MVPRARTCARDVERAHGPRGAVWMGACELDGGACGRAASTSDGVKPFYVSGDAGNEQASFDKEASLEGPQIAVPAVRLDSLFLSGEMEHVWGKAKVGEEGTGKMVDVDVFGPVREFGGVLKSSRVGNTLNVSEVRIFLLKIDAEGYDADVLRGAERLLRTPRLVKFLIFEYNAKWFTAGRTETLRAIVQMLDEWDYRCFWVTPLALVPLWGRWWSTWYEVRAWSNVICVEGSDEEAKWFVREYNRADVPGWTDG</sequence>
<dbReference type="Proteomes" id="UP000070544">
    <property type="component" value="Unassembled WGS sequence"/>
</dbReference>
<gene>
    <name evidence="2" type="ORF">M427DRAFT_176058</name>
</gene>
<dbReference type="Pfam" id="PF05050">
    <property type="entry name" value="Methyltransf_21"/>
    <property type="match status" value="1"/>
</dbReference>
<dbReference type="PANTHER" id="PTHR34203:SF15">
    <property type="entry name" value="SLL1173 PROTEIN"/>
    <property type="match status" value="1"/>
</dbReference>
<dbReference type="PANTHER" id="PTHR34203">
    <property type="entry name" value="METHYLTRANSFERASE, FKBM FAMILY PROTEIN"/>
    <property type="match status" value="1"/>
</dbReference>
<evidence type="ECO:0000259" key="1">
    <source>
        <dbReference type="Pfam" id="PF05050"/>
    </source>
</evidence>
<dbReference type="InterPro" id="IPR029063">
    <property type="entry name" value="SAM-dependent_MTases_sf"/>
</dbReference>
<dbReference type="InterPro" id="IPR052514">
    <property type="entry name" value="SAM-dependent_MTase"/>
</dbReference>
<dbReference type="OrthoDB" id="5835829at2759"/>
<dbReference type="SUPFAM" id="SSF53335">
    <property type="entry name" value="S-adenosyl-L-methionine-dependent methyltransferases"/>
    <property type="match status" value="1"/>
</dbReference>
<feature type="domain" description="Methyltransferase FkbM" evidence="1">
    <location>
        <begin position="135"/>
        <end position="198"/>
    </location>
</feature>
<dbReference type="Gene3D" id="3.40.50.150">
    <property type="entry name" value="Vaccinia Virus protein VP39"/>
    <property type="match status" value="1"/>
</dbReference>
<reference evidence="2 3" key="1">
    <citation type="journal article" date="2015" name="Genome Biol. Evol.">
        <title>Phylogenomic analyses indicate that early fungi evolved digesting cell walls of algal ancestors of land plants.</title>
        <authorList>
            <person name="Chang Y."/>
            <person name="Wang S."/>
            <person name="Sekimoto S."/>
            <person name="Aerts A.L."/>
            <person name="Choi C."/>
            <person name="Clum A."/>
            <person name="LaButti K.M."/>
            <person name="Lindquist E.A."/>
            <person name="Yee Ngan C."/>
            <person name="Ohm R.A."/>
            <person name="Salamov A.A."/>
            <person name="Grigoriev I.V."/>
            <person name="Spatafora J.W."/>
            <person name="Berbee M.L."/>
        </authorList>
    </citation>
    <scope>NUCLEOTIDE SEQUENCE [LARGE SCALE GENOMIC DNA]</scope>
    <source>
        <strain evidence="2 3">JEL478</strain>
    </source>
</reference>
<dbReference type="InterPro" id="IPR006342">
    <property type="entry name" value="FkbM_mtfrase"/>
</dbReference>
<name>A0A139APX1_GONPJ</name>